<evidence type="ECO:0000256" key="1">
    <source>
        <dbReference type="ARBA" id="ARBA00022741"/>
    </source>
</evidence>
<gene>
    <name evidence="8" type="primary">hrpB</name>
    <name evidence="8" type="ORF">E8M12_09125</name>
</gene>
<feature type="region of interest" description="Disordered" evidence="5">
    <location>
        <begin position="838"/>
        <end position="864"/>
    </location>
</feature>
<dbReference type="NCBIfam" id="TIGR01970">
    <property type="entry name" value="DEAH_box_HrpB"/>
    <property type="match status" value="1"/>
</dbReference>
<dbReference type="GO" id="GO:0005524">
    <property type="term" value="F:ATP binding"/>
    <property type="evidence" value="ECO:0007669"/>
    <property type="project" value="UniProtKB-KW"/>
</dbReference>
<organism evidence="8 9">
    <name type="scientific">Thalassotalea mangrovi</name>
    <dbReference type="NCBI Taxonomy" id="2572245"/>
    <lineage>
        <taxon>Bacteria</taxon>
        <taxon>Pseudomonadati</taxon>
        <taxon>Pseudomonadota</taxon>
        <taxon>Gammaproteobacteria</taxon>
        <taxon>Alteromonadales</taxon>
        <taxon>Colwelliaceae</taxon>
        <taxon>Thalassotalea</taxon>
    </lineage>
</organism>
<dbReference type="Pfam" id="PF00270">
    <property type="entry name" value="DEAD"/>
    <property type="match status" value="1"/>
</dbReference>
<keyword evidence="1" id="KW-0547">Nucleotide-binding</keyword>
<dbReference type="Pfam" id="PF08482">
    <property type="entry name" value="HrpB_C"/>
    <property type="match status" value="1"/>
</dbReference>
<dbReference type="OrthoDB" id="9805617at2"/>
<reference evidence="8 9" key="1">
    <citation type="submission" date="2019-04" db="EMBL/GenBank/DDBJ databases">
        <title>Thalassotalea guangxiensis sp. nov., isolated from sediment of the coastal wetland.</title>
        <authorList>
            <person name="Zheng S."/>
            <person name="Zhang D."/>
        </authorList>
    </citation>
    <scope>NUCLEOTIDE SEQUENCE [LARGE SCALE GENOMIC DNA]</scope>
    <source>
        <strain evidence="8 9">ZS-4</strain>
    </source>
</reference>
<dbReference type="GO" id="GO:0004386">
    <property type="term" value="F:helicase activity"/>
    <property type="evidence" value="ECO:0007669"/>
    <property type="project" value="UniProtKB-KW"/>
</dbReference>
<name>A0A4U1B4P0_9GAMM</name>
<keyword evidence="4" id="KW-0067">ATP-binding</keyword>
<dbReference type="CDD" id="cd18791">
    <property type="entry name" value="SF2_C_RHA"/>
    <property type="match status" value="1"/>
</dbReference>
<dbReference type="InterPro" id="IPR007502">
    <property type="entry name" value="Helicase-assoc_dom"/>
</dbReference>
<dbReference type="SMART" id="SM00490">
    <property type="entry name" value="HELICc"/>
    <property type="match status" value="1"/>
</dbReference>
<dbReference type="InterPro" id="IPR010225">
    <property type="entry name" value="HrpB"/>
</dbReference>
<proteinExistence type="predicted"/>
<keyword evidence="2" id="KW-0378">Hydrolase</keyword>
<dbReference type="FunFam" id="3.40.50.300:FF:002125">
    <property type="entry name" value="ATP-dependent helicase HrpB"/>
    <property type="match status" value="1"/>
</dbReference>
<dbReference type="InterPro" id="IPR001650">
    <property type="entry name" value="Helicase_C-like"/>
</dbReference>
<dbReference type="CDD" id="cd17990">
    <property type="entry name" value="DEXHc_HrpB"/>
    <property type="match status" value="1"/>
</dbReference>
<evidence type="ECO:0000313" key="8">
    <source>
        <dbReference type="EMBL" id="TKB45350.1"/>
    </source>
</evidence>
<feature type="domain" description="Helicase ATP-binding" evidence="6">
    <location>
        <begin position="23"/>
        <end position="191"/>
    </location>
</feature>
<dbReference type="Gene3D" id="3.40.50.300">
    <property type="entry name" value="P-loop containing nucleotide triphosphate hydrolases"/>
    <property type="match status" value="2"/>
</dbReference>
<dbReference type="GO" id="GO:0003676">
    <property type="term" value="F:nucleic acid binding"/>
    <property type="evidence" value="ECO:0007669"/>
    <property type="project" value="InterPro"/>
</dbReference>
<comment type="caution">
    <text evidence="8">The sequence shown here is derived from an EMBL/GenBank/DDBJ whole genome shotgun (WGS) entry which is preliminary data.</text>
</comment>
<dbReference type="Pfam" id="PF00271">
    <property type="entry name" value="Helicase_C"/>
    <property type="match status" value="1"/>
</dbReference>
<dbReference type="Proteomes" id="UP000307999">
    <property type="component" value="Unassembled WGS sequence"/>
</dbReference>
<dbReference type="SUPFAM" id="SSF52540">
    <property type="entry name" value="P-loop containing nucleoside triphosphate hydrolases"/>
    <property type="match status" value="1"/>
</dbReference>
<dbReference type="PROSITE" id="PS51192">
    <property type="entry name" value="HELICASE_ATP_BIND_1"/>
    <property type="match status" value="1"/>
</dbReference>
<evidence type="ECO:0000256" key="2">
    <source>
        <dbReference type="ARBA" id="ARBA00022801"/>
    </source>
</evidence>
<dbReference type="EMBL" id="SWDB01000021">
    <property type="protein sequence ID" value="TKB45350.1"/>
    <property type="molecule type" value="Genomic_DNA"/>
</dbReference>
<keyword evidence="9" id="KW-1185">Reference proteome</keyword>
<dbReference type="InterPro" id="IPR013689">
    <property type="entry name" value="RNA_helicase_ATP-dep_HrpB_C"/>
</dbReference>
<dbReference type="PIRSF" id="PIRSF005496">
    <property type="entry name" value="ATP_hel_hrpB"/>
    <property type="match status" value="1"/>
</dbReference>
<evidence type="ECO:0000256" key="4">
    <source>
        <dbReference type="ARBA" id="ARBA00022840"/>
    </source>
</evidence>
<keyword evidence="3 8" id="KW-0347">Helicase</keyword>
<sequence length="864" mass="96767">MTFDSYQSPVPDLPIDSIKPEFIAALASHNTILLSAPPGAGKSTQLPLWLLQQQQDRAASLDGTIIMLQPRRLAAKSVAMRLARQLGESVGETVGYRIRNESKVGKNTRLQVVTEGILARMLQHDPELEGVAMVIFDEFHERNLHADLAFALSRDSQQALRDDLIMLIMSATLDVEDLQRALPDAITLSSPGRSYPVDIDYQPLKPGFDFRQHALAVAKNALLTETGSILVFLPGAGDIRFLQAHLEEFISSQKLDAIDVLPLYSDLSMQAQQQAIKTPGEGLRKIVLATNIAETSITIDGISLVIDSGLANMASFNQDTLSNELRRQPVAKSSAIQRSGRAGRTGPGKAIRLYGNEEFARRPEQSPPDILQLDLLPATMEVATWGAHEFKQLPFLDCPDEVTESRNWHTLEQLDIVNEKRQLTPHGKAVSAFAAHPRFAHMLLRAKYIEDHEGVDHLTDLACLVAALLEERDLLPYNREFYDSDLALRVHHLVARQYSDNKPNQAIKQRILAQAKQLARKLSFDSLMLADDKLPFDYLGVLIALAYPERIAGRRPQGQGYLCANGKGARLHPQDKFVGEAFLAIANLHGTAQEVRLSAAISKQQIETYFAEHIITKVKLQFDEQRQKISAERQVCIEQLVLAREDAPDLISADTLVEMWCEHIEKKGLAILQFSDSANELLARSRWLASRTLTLDSLELPDWSEEALITSLADWLGPYLHDVRNVKALKALNITDILWNSLSYQQQTVLQEWAPQYYSSATGNRRRLHYTIDQPPKVSLPMQEVYGLTESPTVANGQVAVTLELLSPAGRPIQVTQDLAGFWQGSYREVQKEMKGRYPKHFWPDDPQNAQATNKTKKRMQNER</sequence>
<dbReference type="PANTHER" id="PTHR43519:SF1">
    <property type="entry name" value="ATP-DEPENDENT RNA HELICASE HRPB"/>
    <property type="match status" value="1"/>
</dbReference>
<evidence type="ECO:0000259" key="7">
    <source>
        <dbReference type="PROSITE" id="PS51194"/>
    </source>
</evidence>
<dbReference type="AlphaFoldDB" id="A0A4U1B4P0"/>
<feature type="compositionally biased region" description="Basic residues" evidence="5">
    <location>
        <begin position="855"/>
        <end position="864"/>
    </location>
</feature>
<evidence type="ECO:0000313" key="9">
    <source>
        <dbReference type="Proteomes" id="UP000307999"/>
    </source>
</evidence>
<dbReference type="InterPro" id="IPR011545">
    <property type="entry name" value="DEAD/DEAH_box_helicase_dom"/>
</dbReference>
<evidence type="ECO:0000256" key="5">
    <source>
        <dbReference type="SAM" id="MobiDB-lite"/>
    </source>
</evidence>
<dbReference type="GO" id="GO:0016787">
    <property type="term" value="F:hydrolase activity"/>
    <property type="evidence" value="ECO:0007669"/>
    <property type="project" value="UniProtKB-KW"/>
</dbReference>
<dbReference type="InterPro" id="IPR027417">
    <property type="entry name" value="P-loop_NTPase"/>
</dbReference>
<dbReference type="RefSeq" id="WP_136735837.1">
    <property type="nucleotide sequence ID" value="NZ_SWDB01000021.1"/>
</dbReference>
<dbReference type="Gene3D" id="1.20.120.1080">
    <property type="match status" value="1"/>
</dbReference>
<dbReference type="PROSITE" id="PS51194">
    <property type="entry name" value="HELICASE_CTER"/>
    <property type="match status" value="1"/>
</dbReference>
<dbReference type="PANTHER" id="PTHR43519">
    <property type="entry name" value="ATP-DEPENDENT RNA HELICASE HRPB"/>
    <property type="match status" value="1"/>
</dbReference>
<evidence type="ECO:0000256" key="3">
    <source>
        <dbReference type="ARBA" id="ARBA00022806"/>
    </source>
</evidence>
<dbReference type="InterPro" id="IPR014001">
    <property type="entry name" value="Helicase_ATP-bd"/>
</dbReference>
<dbReference type="InterPro" id="IPR049614">
    <property type="entry name" value="HrpB_DEXH"/>
</dbReference>
<protein>
    <submittedName>
        <fullName evidence="8">ATP-dependent helicase HrpB</fullName>
    </submittedName>
</protein>
<evidence type="ECO:0000259" key="6">
    <source>
        <dbReference type="PROSITE" id="PS51192"/>
    </source>
</evidence>
<accession>A0A4U1B4P0</accession>
<dbReference type="SMART" id="SM00487">
    <property type="entry name" value="DEXDc"/>
    <property type="match status" value="1"/>
</dbReference>
<dbReference type="SMART" id="SM00847">
    <property type="entry name" value="HA2"/>
    <property type="match status" value="1"/>
</dbReference>
<feature type="domain" description="Helicase C-terminal" evidence="7">
    <location>
        <begin position="209"/>
        <end position="386"/>
    </location>
</feature>